<comment type="caution">
    <text evidence="2">The sequence shown here is derived from an EMBL/GenBank/DDBJ whole genome shotgun (WGS) entry which is preliminary data.</text>
</comment>
<organism evidence="2 3">
    <name type="scientific">Arthrobacter oryzae</name>
    <dbReference type="NCBI Taxonomy" id="409290"/>
    <lineage>
        <taxon>Bacteria</taxon>
        <taxon>Bacillati</taxon>
        <taxon>Actinomycetota</taxon>
        <taxon>Actinomycetes</taxon>
        <taxon>Micrococcales</taxon>
        <taxon>Micrococcaceae</taxon>
        <taxon>Arthrobacter</taxon>
    </lineage>
</organism>
<dbReference type="EMBL" id="RBIR01000004">
    <property type="protein sequence ID" value="RKR19578.1"/>
    <property type="molecule type" value="Genomic_DNA"/>
</dbReference>
<feature type="compositionally biased region" description="Polar residues" evidence="1">
    <location>
        <begin position="36"/>
        <end position="52"/>
    </location>
</feature>
<proteinExistence type="predicted"/>
<reference evidence="2 3" key="1">
    <citation type="submission" date="2018-10" db="EMBL/GenBank/DDBJ databases">
        <title>Genomic Encyclopedia of Type Strains, Phase IV (KMG-IV): sequencing the most valuable type-strain genomes for metagenomic binning, comparative biology and taxonomic classification.</title>
        <authorList>
            <person name="Goeker M."/>
        </authorList>
    </citation>
    <scope>NUCLEOTIDE SEQUENCE [LARGE SCALE GENOMIC DNA]</scope>
    <source>
        <strain evidence="2 3">DSM 25586</strain>
    </source>
</reference>
<protein>
    <submittedName>
        <fullName evidence="2">Uncharacterized protein</fullName>
    </submittedName>
</protein>
<feature type="region of interest" description="Disordered" evidence="1">
    <location>
        <begin position="36"/>
        <end position="98"/>
    </location>
</feature>
<gene>
    <name evidence="2" type="ORF">C8D78_2326</name>
</gene>
<dbReference type="AlphaFoldDB" id="A0A495ERG4"/>
<feature type="compositionally biased region" description="Polar residues" evidence="1">
    <location>
        <begin position="84"/>
        <end position="98"/>
    </location>
</feature>
<dbReference type="OrthoDB" id="9961175at2"/>
<evidence type="ECO:0000256" key="1">
    <source>
        <dbReference type="SAM" id="MobiDB-lite"/>
    </source>
</evidence>
<feature type="compositionally biased region" description="Low complexity" evidence="1">
    <location>
        <begin position="60"/>
        <end position="73"/>
    </location>
</feature>
<sequence>MDTRNKGKRLASGITAAVSIGSLATAGVAAAVVYSTTPSSASKVSPVTSGSNPWGDPARDGSGAAAGGATQDGTSRPPGFSPVQPGNGSVTHGQSSGS</sequence>
<dbReference type="RefSeq" id="WP_120953791.1">
    <property type="nucleotide sequence ID" value="NZ_RBIR01000004.1"/>
</dbReference>
<name>A0A495ERG4_9MICC</name>
<evidence type="ECO:0000313" key="2">
    <source>
        <dbReference type="EMBL" id="RKR19578.1"/>
    </source>
</evidence>
<accession>A0A495ERG4</accession>
<evidence type="ECO:0000313" key="3">
    <source>
        <dbReference type="Proteomes" id="UP000276055"/>
    </source>
</evidence>
<dbReference type="Proteomes" id="UP000276055">
    <property type="component" value="Unassembled WGS sequence"/>
</dbReference>